<dbReference type="PROSITE" id="PS00615">
    <property type="entry name" value="C_TYPE_LECTIN_1"/>
    <property type="match status" value="1"/>
</dbReference>
<evidence type="ECO:0000259" key="2">
    <source>
        <dbReference type="PROSITE" id="PS50041"/>
    </source>
</evidence>
<dbReference type="SMART" id="SM00034">
    <property type="entry name" value="CLECT"/>
    <property type="match status" value="1"/>
</dbReference>
<proteinExistence type="predicted"/>
<reference evidence="3" key="2">
    <citation type="submission" date="2025-08" db="UniProtKB">
        <authorList>
            <consortium name="Ensembl"/>
        </authorList>
    </citation>
    <scope>IDENTIFICATION</scope>
</reference>
<dbReference type="STRING" id="48698.ENSPFOP00000022438"/>
<sequence>MTNKNQREETEDVRKTVSEETCLKCEAGWEQHGGKCYSFNTVRSTWTESRHVCQHQGSDLVKIDSREEQMFLGVRLRALMEDGEDRFWIGLTDSELEGRFLWVDGSRLDKSLSFWGWHQPDNWSRGSLKAANCVRMGERGGSDDSWFDTSCDDPQKSICEQAAGTQSCV</sequence>
<dbReference type="InterPro" id="IPR001304">
    <property type="entry name" value="C-type_lectin-like"/>
</dbReference>
<dbReference type="Gene3D" id="3.10.100.10">
    <property type="entry name" value="Mannose-Binding Protein A, subunit A"/>
    <property type="match status" value="1"/>
</dbReference>
<evidence type="ECO:0000313" key="4">
    <source>
        <dbReference type="Proteomes" id="UP000028760"/>
    </source>
</evidence>
<dbReference type="GeneTree" id="ENSGT01030000234575"/>
<organism evidence="3 4">
    <name type="scientific">Poecilia formosa</name>
    <name type="common">Amazon molly</name>
    <name type="synonym">Limia formosa</name>
    <dbReference type="NCBI Taxonomy" id="48698"/>
    <lineage>
        <taxon>Eukaryota</taxon>
        <taxon>Metazoa</taxon>
        <taxon>Chordata</taxon>
        <taxon>Craniata</taxon>
        <taxon>Vertebrata</taxon>
        <taxon>Euteleostomi</taxon>
        <taxon>Actinopterygii</taxon>
        <taxon>Neopterygii</taxon>
        <taxon>Teleostei</taxon>
        <taxon>Neoteleostei</taxon>
        <taxon>Acanthomorphata</taxon>
        <taxon>Ovalentaria</taxon>
        <taxon>Atherinomorphae</taxon>
        <taxon>Cyprinodontiformes</taxon>
        <taxon>Poeciliidae</taxon>
        <taxon>Poeciliinae</taxon>
        <taxon>Poecilia</taxon>
    </lineage>
</organism>
<dbReference type="InterPro" id="IPR016187">
    <property type="entry name" value="CTDL_fold"/>
</dbReference>
<dbReference type="PROSITE" id="PS50041">
    <property type="entry name" value="C_TYPE_LECTIN_2"/>
    <property type="match status" value="1"/>
</dbReference>
<dbReference type="InterPro" id="IPR050111">
    <property type="entry name" value="C-type_lectin/snaclec_domain"/>
</dbReference>
<dbReference type="AlphaFoldDB" id="A0A096LTE7"/>
<dbReference type="SUPFAM" id="SSF56436">
    <property type="entry name" value="C-type lectin-like"/>
    <property type="match status" value="1"/>
</dbReference>
<accession>A0A096LTE7</accession>
<keyword evidence="1" id="KW-1015">Disulfide bond</keyword>
<dbReference type="InterPro" id="IPR016186">
    <property type="entry name" value="C-type_lectin-like/link_sf"/>
</dbReference>
<dbReference type="Proteomes" id="UP000028760">
    <property type="component" value="Unassembled WGS sequence"/>
</dbReference>
<keyword evidence="4" id="KW-1185">Reference proteome</keyword>
<dbReference type="InterPro" id="IPR018378">
    <property type="entry name" value="C-type_lectin_CS"/>
</dbReference>
<dbReference type="Pfam" id="PF00059">
    <property type="entry name" value="Lectin_C"/>
    <property type="match status" value="1"/>
</dbReference>
<dbReference type="PANTHER" id="PTHR22803">
    <property type="entry name" value="MANNOSE, PHOSPHOLIPASE, LECTIN RECEPTOR RELATED"/>
    <property type="match status" value="1"/>
</dbReference>
<feature type="domain" description="C-type lectin" evidence="2">
    <location>
        <begin position="32"/>
        <end position="160"/>
    </location>
</feature>
<dbReference type="OMA" id="QSSWKQS"/>
<dbReference type="EMBL" id="AYCK01029364">
    <property type="status" value="NOT_ANNOTATED_CDS"/>
    <property type="molecule type" value="Genomic_DNA"/>
</dbReference>
<reference evidence="3" key="3">
    <citation type="submission" date="2025-09" db="UniProtKB">
        <authorList>
            <consortium name="Ensembl"/>
        </authorList>
    </citation>
    <scope>IDENTIFICATION</scope>
</reference>
<name>A0A096LTE7_POEFO</name>
<reference evidence="4" key="1">
    <citation type="submission" date="2013-10" db="EMBL/GenBank/DDBJ databases">
        <authorList>
            <person name="Schartl M."/>
            <person name="Warren W."/>
        </authorList>
    </citation>
    <scope>NUCLEOTIDE SEQUENCE [LARGE SCALE GENOMIC DNA]</scope>
    <source>
        <strain evidence="4">female</strain>
    </source>
</reference>
<evidence type="ECO:0000313" key="3">
    <source>
        <dbReference type="Ensembl" id="ENSPFOP00000022438.1"/>
    </source>
</evidence>
<dbReference type="eggNOG" id="KOG4297">
    <property type="taxonomic scope" value="Eukaryota"/>
</dbReference>
<evidence type="ECO:0000256" key="1">
    <source>
        <dbReference type="ARBA" id="ARBA00023157"/>
    </source>
</evidence>
<protein>
    <recommendedName>
        <fullName evidence="2">C-type lectin domain-containing protein</fullName>
    </recommendedName>
</protein>
<dbReference type="Ensembl" id="ENSPFOT00000029091.1">
    <property type="protein sequence ID" value="ENSPFOP00000022438.1"/>
    <property type="gene ID" value="ENSPFOG00000023199.1"/>
</dbReference>